<dbReference type="AlphaFoldDB" id="A0A3S5B608"/>
<evidence type="ECO:0000313" key="2">
    <source>
        <dbReference type="Proteomes" id="UP000784294"/>
    </source>
</evidence>
<dbReference type="EMBL" id="CAAALY010020222">
    <property type="protein sequence ID" value="VEL14171.1"/>
    <property type="molecule type" value="Genomic_DNA"/>
</dbReference>
<comment type="caution">
    <text evidence="1">The sequence shown here is derived from an EMBL/GenBank/DDBJ whole genome shotgun (WGS) entry which is preliminary data.</text>
</comment>
<reference evidence="1" key="1">
    <citation type="submission" date="2018-11" db="EMBL/GenBank/DDBJ databases">
        <authorList>
            <consortium name="Pathogen Informatics"/>
        </authorList>
    </citation>
    <scope>NUCLEOTIDE SEQUENCE</scope>
</reference>
<sequence length="57" mass="6307">MQTNKSHIRRGLHFCAMSSTYFEDPAVPLSQQAATDRFCEGGVQLDFTSTGPWGEAK</sequence>
<accession>A0A3S5B608</accession>
<gene>
    <name evidence="1" type="ORF">PXEA_LOCUS7611</name>
</gene>
<organism evidence="1 2">
    <name type="scientific">Protopolystoma xenopodis</name>
    <dbReference type="NCBI Taxonomy" id="117903"/>
    <lineage>
        <taxon>Eukaryota</taxon>
        <taxon>Metazoa</taxon>
        <taxon>Spiralia</taxon>
        <taxon>Lophotrochozoa</taxon>
        <taxon>Platyhelminthes</taxon>
        <taxon>Monogenea</taxon>
        <taxon>Polyopisthocotylea</taxon>
        <taxon>Polystomatidea</taxon>
        <taxon>Polystomatidae</taxon>
        <taxon>Protopolystoma</taxon>
    </lineage>
</organism>
<proteinExistence type="predicted"/>
<evidence type="ECO:0000313" key="1">
    <source>
        <dbReference type="EMBL" id="VEL14171.1"/>
    </source>
</evidence>
<dbReference type="Proteomes" id="UP000784294">
    <property type="component" value="Unassembled WGS sequence"/>
</dbReference>
<keyword evidence="2" id="KW-1185">Reference proteome</keyword>
<protein>
    <submittedName>
        <fullName evidence="1">Uncharacterized protein</fullName>
    </submittedName>
</protein>
<name>A0A3S5B608_9PLAT</name>